<protein>
    <submittedName>
        <fullName evidence="1">Uncharacterized protein</fullName>
    </submittedName>
</protein>
<gene>
    <name evidence="1" type="ORF">PIOMA14_I_0119</name>
    <name evidence="2" type="ORF">PIOMA14_II_0756</name>
</gene>
<reference evidence="1 3" key="1">
    <citation type="journal article" date="2016" name="DNA Res.">
        <title>The complete genome sequencing of Prevotella intermedia strain OMA14 and a subsequent fine-scale, intra-species genomic comparison reveal an unusual amplification of conjugative and mobile transposons and identify a novel Prevotella-lineage-specific repeat.</title>
        <authorList>
            <person name="Naito M."/>
            <person name="Ogura Y."/>
            <person name="Itoh T."/>
            <person name="Shoji M."/>
            <person name="Okamoto M."/>
            <person name="Hayashi T."/>
            <person name="Nakayama K."/>
        </authorList>
    </citation>
    <scope>NUCLEOTIDE SEQUENCE [LARGE SCALE GENOMIC DNA]</scope>
    <source>
        <strain evidence="1 3">OMA14</strain>
    </source>
</reference>
<dbReference type="Proteomes" id="UP000217431">
    <property type="component" value="Chromosome II"/>
</dbReference>
<sequence length="108" mass="12033">MKLKVMQKRVEADVNGIVIINGFVHVVTYKADISDPKNAKVLLFHDHVAKCTHDDVADESCAADYGHNGSTFTDGHWNSIPDIEEQSAAYKGVRDIYFAIERGELVLE</sequence>
<accession>A0A0S3UGJ1</accession>
<dbReference type="EMBL" id="AP014598">
    <property type="protein sequence ID" value="BAU19260.1"/>
    <property type="molecule type" value="Genomic_DNA"/>
</dbReference>
<dbReference type="STRING" id="28131.BWX40_02965"/>
<evidence type="ECO:0000313" key="3">
    <source>
        <dbReference type="Proteomes" id="UP000217431"/>
    </source>
</evidence>
<dbReference type="EMBL" id="AP014597">
    <property type="protein sequence ID" value="BAU16628.1"/>
    <property type="molecule type" value="Genomic_DNA"/>
</dbReference>
<organism evidence="1 3">
    <name type="scientific">Prevotella intermedia</name>
    <dbReference type="NCBI Taxonomy" id="28131"/>
    <lineage>
        <taxon>Bacteria</taxon>
        <taxon>Pseudomonadati</taxon>
        <taxon>Bacteroidota</taxon>
        <taxon>Bacteroidia</taxon>
        <taxon>Bacteroidales</taxon>
        <taxon>Prevotellaceae</taxon>
        <taxon>Prevotella</taxon>
    </lineage>
</organism>
<proteinExistence type="predicted"/>
<name>A0A0S3UGJ1_PREIN</name>
<evidence type="ECO:0000313" key="2">
    <source>
        <dbReference type="EMBL" id="BAU19260.1"/>
    </source>
</evidence>
<evidence type="ECO:0000313" key="1">
    <source>
        <dbReference type="EMBL" id="BAU16628.1"/>
    </source>
</evidence>
<dbReference type="Proteomes" id="UP000217431">
    <property type="component" value="Chromosome I"/>
</dbReference>
<dbReference type="AlphaFoldDB" id="A0A0S3UGJ1"/>